<evidence type="ECO:0000256" key="6">
    <source>
        <dbReference type="PIRNR" id="PIRNR016013"/>
    </source>
</evidence>
<evidence type="ECO:0000256" key="4">
    <source>
        <dbReference type="ARBA" id="ARBA00022989"/>
    </source>
</evidence>
<dbReference type="PANTHER" id="PTHR10743">
    <property type="entry name" value="PROTEIN RER1"/>
    <property type="match status" value="1"/>
</dbReference>
<dbReference type="Pfam" id="PF03248">
    <property type="entry name" value="Rer1"/>
    <property type="match status" value="1"/>
</dbReference>
<keyword evidence="5 6" id="KW-0472">Membrane</keyword>
<proteinExistence type="inferred from homology"/>
<accession>A0A183TK67</accession>
<evidence type="ECO:0000256" key="1">
    <source>
        <dbReference type="ARBA" id="ARBA00004141"/>
    </source>
</evidence>
<dbReference type="WBParaSite" id="SSLN_0001751201-mRNA-1">
    <property type="protein sequence ID" value="SSLN_0001751201-mRNA-1"/>
    <property type="gene ID" value="SSLN_0001751201"/>
</dbReference>
<evidence type="ECO:0000313" key="8">
    <source>
        <dbReference type="WBParaSite" id="SSLN_0001751201-mRNA-1"/>
    </source>
</evidence>
<dbReference type="GO" id="GO:0005783">
    <property type="term" value="C:endoplasmic reticulum"/>
    <property type="evidence" value="ECO:0007669"/>
    <property type="project" value="GOC"/>
</dbReference>
<protein>
    <recommendedName>
        <fullName evidence="6">Protein RER1</fullName>
    </recommendedName>
</protein>
<sequence length="214" mass="24591">LAKWVEAPIDGPKQFCGADLKLGRESRCREHTAGLYQSFCDRIVPYVACRWLSFIFLLAVYVLRVVQTQGFFVVSYALGVFLLSQFLGFLTPQVQPSLSGGKVHFLNEINAYIDTDPLLPTNSDGEFRPFIRRLSEIKFWKGCTYAVVLSIMCTCFPFLDLPVFWPILLLYFIVLCYVTLQRQIAHMIKYRYMPFTYGKPRPQSKGGSDTVRQI</sequence>
<dbReference type="PANTHER" id="PTHR10743:SF0">
    <property type="entry name" value="PROTEIN RER1"/>
    <property type="match status" value="1"/>
</dbReference>
<reference evidence="8" key="1">
    <citation type="submission" date="2016-06" db="UniProtKB">
        <authorList>
            <consortium name="WormBaseParasite"/>
        </authorList>
    </citation>
    <scope>IDENTIFICATION</scope>
</reference>
<comment type="similarity">
    <text evidence="2 6">Belongs to the RER1 family.</text>
</comment>
<keyword evidence="4 7" id="KW-1133">Transmembrane helix</keyword>
<organism evidence="8">
    <name type="scientific">Schistocephalus solidus</name>
    <name type="common">Tapeworm</name>
    <dbReference type="NCBI Taxonomy" id="70667"/>
    <lineage>
        <taxon>Eukaryota</taxon>
        <taxon>Metazoa</taxon>
        <taxon>Spiralia</taxon>
        <taxon>Lophotrochozoa</taxon>
        <taxon>Platyhelminthes</taxon>
        <taxon>Cestoda</taxon>
        <taxon>Eucestoda</taxon>
        <taxon>Diphyllobothriidea</taxon>
        <taxon>Diphyllobothriidae</taxon>
        <taxon>Schistocephalus</taxon>
    </lineage>
</organism>
<evidence type="ECO:0000256" key="2">
    <source>
        <dbReference type="ARBA" id="ARBA00006070"/>
    </source>
</evidence>
<name>A0A183TK67_SCHSO</name>
<dbReference type="PIRSF" id="PIRSF016013">
    <property type="entry name" value="AtER_Rer1p"/>
    <property type="match status" value="1"/>
</dbReference>
<feature type="transmembrane region" description="Helical" evidence="7">
    <location>
        <begin position="43"/>
        <end position="63"/>
    </location>
</feature>
<feature type="transmembrane region" description="Helical" evidence="7">
    <location>
        <begin position="69"/>
        <end position="90"/>
    </location>
</feature>
<keyword evidence="3 7" id="KW-0812">Transmembrane</keyword>
<comment type="subcellular location">
    <subcellularLocation>
        <location evidence="1">Membrane</location>
        <topology evidence="1">Multi-pass membrane protein</topology>
    </subcellularLocation>
</comment>
<dbReference type="GO" id="GO:0006621">
    <property type="term" value="P:protein retention in ER lumen"/>
    <property type="evidence" value="ECO:0007669"/>
    <property type="project" value="TreeGrafter"/>
</dbReference>
<feature type="transmembrane region" description="Helical" evidence="7">
    <location>
        <begin position="165"/>
        <end position="185"/>
    </location>
</feature>
<comment type="function">
    <text evidence="6">Involved in the retrieval of endoplasmic reticulum membrane proteins from the early Golgi compartment.</text>
</comment>
<dbReference type="GO" id="GO:0000139">
    <property type="term" value="C:Golgi membrane"/>
    <property type="evidence" value="ECO:0007669"/>
    <property type="project" value="TreeGrafter"/>
</dbReference>
<evidence type="ECO:0000256" key="5">
    <source>
        <dbReference type="ARBA" id="ARBA00023136"/>
    </source>
</evidence>
<evidence type="ECO:0000256" key="3">
    <source>
        <dbReference type="ARBA" id="ARBA00022692"/>
    </source>
</evidence>
<dbReference type="AlphaFoldDB" id="A0A183TK67"/>
<evidence type="ECO:0000256" key="7">
    <source>
        <dbReference type="SAM" id="Phobius"/>
    </source>
</evidence>
<dbReference type="InterPro" id="IPR004932">
    <property type="entry name" value="Rer1"/>
</dbReference>
<dbReference type="GO" id="GO:0006890">
    <property type="term" value="P:retrograde vesicle-mediated transport, Golgi to endoplasmic reticulum"/>
    <property type="evidence" value="ECO:0007669"/>
    <property type="project" value="TreeGrafter"/>
</dbReference>